<accession>A0A436ZZK2</accession>
<dbReference type="VEuPathDB" id="FungiDB:DFL_005937"/>
<evidence type="ECO:0000256" key="1">
    <source>
        <dbReference type="SAM" id="MobiDB-lite"/>
    </source>
</evidence>
<name>A0A436ZZK2_ARTFL</name>
<feature type="compositionally biased region" description="Polar residues" evidence="1">
    <location>
        <begin position="24"/>
        <end position="41"/>
    </location>
</feature>
<reference evidence="2 3" key="1">
    <citation type="submission" date="2019-01" db="EMBL/GenBank/DDBJ databases">
        <title>Intercellular communication is required for trap formation in the nematode-trapping fungus Duddingtonia flagrans.</title>
        <authorList>
            <person name="Youssar L."/>
            <person name="Wernet V."/>
            <person name="Hensel N."/>
            <person name="Hildebrandt H.-G."/>
            <person name="Fischer R."/>
        </authorList>
    </citation>
    <scope>NUCLEOTIDE SEQUENCE [LARGE SCALE GENOMIC DNA]</scope>
    <source>
        <strain evidence="2 3">CBS H-5679</strain>
    </source>
</reference>
<dbReference type="Proteomes" id="UP000283090">
    <property type="component" value="Unassembled WGS sequence"/>
</dbReference>
<gene>
    <name evidence="2" type="ORF">DFL_005937</name>
</gene>
<protein>
    <submittedName>
        <fullName evidence="2">Uncharacterized protein</fullName>
    </submittedName>
</protein>
<organism evidence="2 3">
    <name type="scientific">Arthrobotrys flagrans</name>
    <name type="common">Nematode-trapping fungus</name>
    <name type="synonym">Trichothecium flagrans</name>
    <dbReference type="NCBI Taxonomy" id="97331"/>
    <lineage>
        <taxon>Eukaryota</taxon>
        <taxon>Fungi</taxon>
        <taxon>Dikarya</taxon>
        <taxon>Ascomycota</taxon>
        <taxon>Pezizomycotina</taxon>
        <taxon>Orbiliomycetes</taxon>
        <taxon>Orbiliales</taxon>
        <taxon>Orbiliaceae</taxon>
        <taxon>Arthrobotrys</taxon>
    </lineage>
</organism>
<dbReference type="AlphaFoldDB" id="A0A436ZZK2"/>
<feature type="compositionally biased region" description="Basic and acidic residues" evidence="1">
    <location>
        <begin position="1"/>
        <end position="16"/>
    </location>
</feature>
<dbReference type="OrthoDB" id="5369536at2759"/>
<dbReference type="GeneID" id="93588248"/>
<keyword evidence="3" id="KW-1185">Reference proteome</keyword>
<sequence length="244" mass="27925">MARTVKATEAKRDPKLQRARAIPTSGTNTPTRRTKSNASINSEDDHPITKLSSVRIWFFRRKRHFKDVYKAFVRHGVTDHHEILEKMQEQWDGRSNHSDTLGKYRYNLQIEQRVHFRMLKKERSTARREARNAIGLLQNDPILDLEQENPVNTDLDTSDPKTQTPKLKKEAFTFSLDRPYESIENVWRPKDKDTGLDTRGVAGSVSSGSVGPFSNKATIGELLVLGKGKKTRFLSKKPTTPLNN</sequence>
<evidence type="ECO:0000313" key="2">
    <source>
        <dbReference type="EMBL" id="RVD84173.1"/>
    </source>
</evidence>
<feature type="region of interest" description="Disordered" evidence="1">
    <location>
        <begin position="1"/>
        <end position="45"/>
    </location>
</feature>
<evidence type="ECO:0000313" key="3">
    <source>
        <dbReference type="Proteomes" id="UP000283090"/>
    </source>
</evidence>
<dbReference type="RefSeq" id="XP_067489717.1">
    <property type="nucleotide sequence ID" value="XM_067635270.1"/>
</dbReference>
<proteinExistence type="predicted"/>
<comment type="caution">
    <text evidence="2">The sequence shown here is derived from an EMBL/GenBank/DDBJ whole genome shotgun (WGS) entry which is preliminary data.</text>
</comment>
<dbReference type="EMBL" id="SAEB01000007">
    <property type="protein sequence ID" value="RVD84173.1"/>
    <property type="molecule type" value="Genomic_DNA"/>
</dbReference>